<sequence length="1548" mass="171508">MKITRWFRAAALLTLLSLTGCGGNGATEDANIQKNEPSGFTLMDVFKGEGALEEAWDAIDGSLVNEKFSKTVNANPAQFVTFSQATHALLTASPTLLPELLGMDVKELLSCLTASAPSTKASPGVQAFHGEKTTAEQLQGLYALLDQLSDSPQHEGYANQMLHRIIGYVLGTKTPLEISEDMQELVDDINKPDFHNDFLDLTTLLGKLLIRSDYSMWKNADGDLLNAADIDPTVHANLNLGNIVEGVHALLNGFNEVMTDETARLAVHQTIRGLGSILDPQLNLDGMMRNLLCELEDRLTAGGAIYEGDPVYNENSAQVYSNAELSLVVREFAPYLLQYFLRADREMALISDSYGDKPYPLGVLGRNFDRMAWDMEGARIEESIYDLLRYDLWGRDRVSDPEAFHTSFLENLMFFASLGSHIGYLDGGETNEGLASSHPNYDHGHGEGAGTITVNDTLFAMKTHKTAGLGMYQIALQDDDWKYMFRARAPYTVSSTDADMAPYGFRYDQNYPIGLMVAGTPGDMGSPEGGKPKMVSDDEPALNGYRPYCPTGVEDDNIALNTMSASMRAAWHAEGPYYCTAKTGETVAFDGRSWEVTHTPGGRVYAWIHKPSEDPESWEYYYPSQYEGQAMEDQASLSVQYGPATHALFTSDVNLKGGVNNPLSIDSKLEIKLGPDHQRVIAFTDIRLYYRDEIVAMINDAFGETVCYPYDTNDGEYLQIVSPYGQVFLNNTYYNPLARFFKTDELIGSELTTAPNAFRISAENTAIEISVDNSPSVTVSFTTPSRTWTREMIMARLLDAGLNVLPFGSGFEILGTSGDPEVGGITATDISGSGVEELLGGSGSTLHRYVNRMERYRGSFRSDYYLGKLGGDFYTVAYDDQGNLAMPKVNEGDIAGSLVVNEIIGDSNPKRECATHEEALFRNYQFFFAERKFILVMPIHVTALGSEAAFIFQVMEANGYTGFMNGRKYLGNQVWAKKRDDGQSTLPGDYRMCIRVISKGLIGSIAVTQTSVYNETIDCGVAFNAVFPHNSAVIYRLGFPRAPMMTHGTDAEGNPVTDYLVGSQDFEVGDAIWQNRNATLVILQALWGALHSQTDVGYESTRGGMLSFFDMMTYLLKPLFYYQKGAEHLPKEDRNWPTKCWKPRIIDGHNFLLSSAEFYGEGKPMETWYGSEEERGYYRPAKIPTLITILTDSDPYGEKSPDGTPARCDSLLAVLTEYDVNAGGPPRSRLLTGALTLVQRLGDKAFDDPAGAYAPDDLDLEKAHWGPRRKILYGLEQITSAVRMTKAEGTALNETKNTPTLFPAWLFAQGPLDAPTHMREEDLLLDWGIDLLVGEDAREGKEGRGLANYPDERPTDADWQDLTDTVDMLSAILHDSSPYNVTELLLSFLDAVMARPEPYNREDLAGALYGLGRLFAQYDNEKGRWVHQGEEGFDPLYRILKERVPAIHDAFKDDTGATYHATLVILNEFLKENGLVEALVDDVTIPSGWGTIIQDLTLFLGKETVTEHDPLWATLASLLKDLARAVDVARDITKLREVYDRYGIQVND</sequence>
<name>A0ABM7PDP0_9BACT</name>
<evidence type="ECO:0000256" key="1">
    <source>
        <dbReference type="SAM" id="SignalP"/>
    </source>
</evidence>
<evidence type="ECO:0000313" key="3">
    <source>
        <dbReference type="Proteomes" id="UP001320148"/>
    </source>
</evidence>
<proteinExistence type="predicted"/>
<accession>A0ABM7PDP0</accession>
<keyword evidence="1" id="KW-0732">Signal</keyword>
<organism evidence="2 3">
    <name type="scientific">Desulfoluna limicola</name>
    <dbReference type="NCBI Taxonomy" id="2810562"/>
    <lineage>
        <taxon>Bacteria</taxon>
        <taxon>Pseudomonadati</taxon>
        <taxon>Thermodesulfobacteriota</taxon>
        <taxon>Desulfobacteria</taxon>
        <taxon>Desulfobacterales</taxon>
        <taxon>Desulfolunaceae</taxon>
        <taxon>Desulfoluna</taxon>
    </lineage>
</organism>
<dbReference type="RefSeq" id="WP_236891547.1">
    <property type="nucleotide sequence ID" value="NZ_AP024488.1"/>
</dbReference>
<dbReference type="EMBL" id="AP024488">
    <property type="protein sequence ID" value="BCS95285.1"/>
    <property type="molecule type" value="Genomic_DNA"/>
</dbReference>
<keyword evidence="3" id="KW-1185">Reference proteome</keyword>
<dbReference type="Proteomes" id="UP001320148">
    <property type="component" value="Chromosome"/>
</dbReference>
<evidence type="ECO:0000313" key="2">
    <source>
        <dbReference type="EMBL" id="BCS95285.1"/>
    </source>
</evidence>
<feature type="chain" id="PRO_5046808095" evidence="1">
    <location>
        <begin position="27"/>
        <end position="1548"/>
    </location>
</feature>
<protein>
    <submittedName>
        <fullName evidence="2">Uncharacterized protein</fullName>
    </submittedName>
</protein>
<dbReference type="PROSITE" id="PS51257">
    <property type="entry name" value="PROKAR_LIPOPROTEIN"/>
    <property type="match status" value="1"/>
</dbReference>
<gene>
    <name evidence="2" type="ORF">DSLASN_09170</name>
</gene>
<reference evidence="2 3" key="1">
    <citation type="submission" date="2021-02" db="EMBL/GenBank/DDBJ databases">
        <title>Complete genome of Desulfoluna sp. strain ASN36.</title>
        <authorList>
            <person name="Takahashi A."/>
            <person name="Kojima H."/>
            <person name="Fukui M."/>
        </authorList>
    </citation>
    <scope>NUCLEOTIDE SEQUENCE [LARGE SCALE GENOMIC DNA]</scope>
    <source>
        <strain evidence="2 3">ASN36</strain>
    </source>
</reference>
<feature type="signal peptide" evidence="1">
    <location>
        <begin position="1"/>
        <end position="26"/>
    </location>
</feature>